<dbReference type="Pfam" id="PF12728">
    <property type="entry name" value="HTH_17"/>
    <property type="match status" value="1"/>
</dbReference>
<organism evidence="2 3">
    <name type="scientific">Hymenobacter glacialis</name>
    <dbReference type="NCBI Taxonomy" id="1908236"/>
    <lineage>
        <taxon>Bacteria</taxon>
        <taxon>Pseudomonadati</taxon>
        <taxon>Bacteroidota</taxon>
        <taxon>Cytophagia</taxon>
        <taxon>Cytophagales</taxon>
        <taxon>Hymenobacteraceae</taxon>
        <taxon>Hymenobacter</taxon>
    </lineage>
</organism>
<dbReference type="OrthoDB" id="886705at2"/>
<feature type="domain" description="Helix-turn-helix" evidence="1">
    <location>
        <begin position="40"/>
        <end position="85"/>
    </location>
</feature>
<dbReference type="AlphaFoldDB" id="A0A1G1SX41"/>
<dbReference type="Proteomes" id="UP000177791">
    <property type="component" value="Unassembled WGS sequence"/>
</dbReference>
<dbReference type="InterPro" id="IPR041657">
    <property type="entry name" value="HTH_17"/>
</dbReference>
<comment type="caution">
    <text evidence="2">The sequence shown here is derived from an EMBL/GenBank/DDBJ whole genome shotgun (WGS) entry which is preliminary data.</text>
</comment>
<evidence type="ECO:0000259" key="1">
    <source>
        <dbReference type="Pfam" id="PF12728"/>
    </source>
</evidence>
<evidence type="ECO:0000313" key="2">
    <source>
        <dbReference type="EMBL" id="OGX83193.1"/>
    </source>
</evidence>
<dbReference type="STRING" id="1908236.BEN48_17240"/>
<proteinExistence type="predicted"/>
<gene>
    <name evidence="2" type="ORF">BEN48_17240</name>
</gene>
<accession>A0A1G1SX41</accession>
<name>A0A1G1SX41_9BACT</name>
<dbReference type="RefSeq" id="WP_070735474.1">
    <property type="nucleotide sequence ID" value="NZ_MDZC01000087.1"/>
</dbReference>
<sequence length="94" mass="10588">MQVALLVPENEWRSLLSTVSKLEEAHAAALAAAPAPDDILTVPQAAAALGLTPEAVRRARREGRLKGIRRNEKEWGFYRSVIEQFPRRYHRQGQ</sequence>
<dbReference type="EMBL" id="MDZC01000087">
    <property type="protein sequence ID" value="OGX83193.1"/>
    <property type="molecule type" value="Genomic_DNA"/>
</dbReference>
<protein>
    <recommendedName>
        <fullName evidence="1">Helix-turn-helix domain-containing protein</fullName>
    </recommendedName>
</protein>
<evidence type="ECO:0000313" key="3">
    <source>
        <dbReference type="Proteomes" id="UP000177791"/>
    </source>
</evidence>
<reference evidence="2 3" key="1">
    <citation type="submission" date="2016-08" db="EMBL/GenBank/DDBJ databases">
        <title>Hymenobacter coccineus sp. nov., Hymenobacter lapidarius sp. nov. and Hymenobacter glacialis sp. nov., isolated from Antarctic soil.</title>
        <authorList>
            <person name="Sedlacek I."/>
            <person name="Kralova S."/>
            <person name="Kyrova K."/>
            <person name="Maslanova I."/>
            <person name="Stankova E."/>
            <person name="Vrbovska V."/>
            <person name="Nemec M."/>
            <person name="Bartak M."/>
            <person name="Svec P."/>
            <person name="Busse H.-J."/>
            <person name="Pantucek R."/>
        </authorList>
    </citation>
    <scope>NUCLEOTIDE SEQUENCE [LARGE SCALE GENOMIC DNA]</scope>
    <source>
        <strain evidence="2 3">CCM 8648</strain>
    </source>
</reference>
<keyword evidence="3" id="KW-1185">Reference proteome</keyword>